<proteinExistence type="predicted"/>
<sequence length="142" mass="16959">MNARQKDLATFLREYHQWKKRAKQINPSSTGISYDGMPKAPVPKEPNGQLDAHARAVNECWKRKKVINNLRDVGDQYAMLADILDWRYLHEYSTRKTQRLILEKYYWDMSDKTLRNKQKEALDEGLEIIPLLWLEEWQPLEK</sequence>
<accession>A0A256SIC3</accession>
<name>A0A256SIC3_LIMRT</name>
<reference evidence="2" key="1">
    <citation type="submission" date="2017-05" db="EMBL/GenBank/DDBJ databases">
        <authorList>
            <person name="Lin X.B."/>
            <person name="Stothard P."/>
            <person name="Tasseva G."/>
            <person name="Walter J."/>
        </authorList>
    </citation>
    <scope>NUCLEOTIDE SEQUENCE [LARGE SCALE GENOMIC DNA]</scope>
    <source>
        <strain evidence="2">114h</strain>
    </source>
</reference>
<organism evidence="1 2">
    <name type="scientific">Limosilactobacillus reuteri</name>
    <name type="common">Lactobacillus reuteri</name>
    <dbReference type="NCBI Taxonomy" id="1598"/>
    <lineage>
        <taxon>Bacteria</taxon>
        <taxon>Bacillati</taxon>
        <taxon>Bacillota</taxon>
        <taxon>Bacilli</taxon>
        <taxon>Lactobacillales</taxon>
        <taxon>Lactobacillaceae</taxon>
        <taxon>Limosilactobacillus</taxon>
    </lineage>
</organism>
<evidence type="ECO:0000313" key="2">
    <source>
        <dbReference type="Proteomes" id="UP000215747"/>
    </source>
</evidence>
<dbReference type="RefSeq" id="WP_094537442.1">
    <property type="nucleotide sequence ID" value="NZ_NGPL01000084.1"/>
</dbReference>
<reference evidence="1 2" key="2">
    <citation type="submission" date="2017-09" db="EMBL/GenBank/DDBJ databases">
        <title>Tripartite evolution among Lactobacillus johnsonii, Lactobacillus taiwanensis, Lactobacillus reuteri and their rodent host.</title>
        <authorList>
            <person name="Wang T."/>
            <person name="Knowles S."/>
            <person name="Cheng C."/>
        </authorList>
    </citation>
    <scope>NUCLEOTIDE SEQUENCE [LARGE SCALE GENOMIC DNA]</scope>
    <source>
        <strain evidence="1 2">114h</strain>
    </source>
</reference>
<dbReference type="EMBL" id="NGPL01000084">
    <property type="protein sequence ID" value="OYS66625.1"/>
    <property type="molecule type" value="Genomic_DNA"/>
</dbReference>
<dbReference type="AlphaFoldDB" id="A0A256SIC3"/>
<dbReference type="Proteomes" id="UP000215747">
    <property type="component" value="Unassembled WGS sequence"/>
</dbReference>
<comment type="caution">
    <text evidence="1">The sequence shown here is derived from an EMBL/GenBank/DDBJ whole genome shotgun (WGS) entry which is preliminary data.</text>
</comment>
<evidence type="ECO:0000313" key="1">
    <source>
        <dbReference type="EMBL" id="OYS66625.1"/>
    </source>
</evidence>
<gene>
    <name evidence="1" type="ORF">CBF96_10010</name>
</gene>
<protein>
    <submittedName>
        <fullName evidence="1">Uncharacterized protein</fullName>
    </submittedName>
</protein>